<keyword evidence="5" id="KW-1185">Reference proteome</keyword>
<keyword evidence="1" id="KW-0175">Coiled coil</keyword>
<comment type="caution">
    <text evidence="4">The sequence shown here is derived from an EMBL/GenBank/DDBJ whole genome shotgun (WGS) entry which is preliminary data.</text>
</comment>
<dbReference type="EMBL" id="JAAMPC010000006">
    <property type="protein sequence ID" value="KAG2309532.1"/>
    <property type="molecule type" value="Genomic_DNA"/>
</dbReference>
<dbReference type="Proteomes" id="UP000886595">
    <property type="component" value="Unassembled WGS sequence"/>
</dbReference>
<protein>
    <recommendedName>
        <fullName evidence="3">V-SNARE coiled-coil homology domain-containing protein</fullName>
    </recommendedName>
</protein>
<sequence length="81" mass="9100">MMSSRGFSISRWSFSLVISVLILSTVSEEKSARFDSVMVENIEKMMERGDRIELLVEKTATTQDSSFHLGNSQSAYAELFG</sequence>
<evidence type="ECO:0000259" key="3">
    <source>
        <dbReference type="PROSITE" id="PS50892"/>
    </source>
</evidence>
<name>A0A8X8ARD8_BRACI</name>
<dbReference type="GO" id="GO:0005737">
    <property type="term" value="C:cytoplasm"/>
    <property type="evidence" value="ECO:0007669"/>
    <property type="project" value="UniProtKB-ARBA"/>
</dbReference>
<dbReference type="InterPro" id="IPR042855">
    <property type="entry name" value="V_SNARE_CC"/>
</dbReference>
<evidence type="ECO:0000313" key="5">
    <source>
        <dbReference type="Proteomes" id="UP000886595"/>
    </source>
</evidence>
<evidence type="ECO:0000313" key="4">
    <source>
        <dbReference type="EMBL" id="KAG2309532.1"/>
    </source>
</evidence>
<dbReference type="AlphaFoldDB" id="A0A8X8ARD8"/>
<dbReference type="CDD" id="cd15843">
    <property type="entry name" value="R-SNARE"/>
    <property type="match status" value="1"/>
</dbReference>
<proteinExistence type="predicted"/>
<dbReference type="Gene3D" id="1.20.5.110">
    <property type="match status" value="1"/>
</dbReference>
<feature type="domain" description="V-SNARE coiled-coil homology" evidence="3">
    <location>
        <begin position="23"/>
        <end position="81"/>
    </location>
</feature>
<dbReference type="SUPFAM" id="SSF58038">
    <property type="entry name" value="SNARE fusion complex"/>
    <property type="match status" value="1"/>
</dbReference>
<organism evidence="4 5">
    <name type="scientific">Brassica carinata</name>
    <name type="common">Ethiopian mustard</name>
    <name type="synonym">Abyssinian cabbage</name>
    <dbReference type="NCBI Taxonomy" id="52824"/>
    <lineage>
        <taxon>Eukaryota</taxon>
        <taxon>Viridiplantae</taxon>
        <taxon>Streptophyta</taxon>
        <taxon>Embryophyta</taxon>
        <taxon>Tracheophyta</taxon>
        <taxon>Spermatophyta</taxon>
        <taxon>Magnoliopsida</taxon>
        <taxon>eudicotyledons</taxon>
        <taxon>Gunneridae</taxon>
        <taxon>Pentapetalae</taxon>
        <taxon>rosids</taxon>
        <taxon>malvids</taxon>
        <taxon>Brassicales</taxon>
        <taxon>Brassicaceae</taxon>
        <taxon>Brassiceae</taxon>
        <taxon>Brassica</taxon>
    </lineage>
</organism>
<reference evidence="4 5" key="1">
    <citation type="submission" date="2020-02" db="EMBL/GenBank/DDBJ databases">
        <authorList>
            <person name="Ma Q."/>
            <person name="Huang Y."/>
            <person name="Song X."/>
            <person name="Pei D."/>
        </authorList>
    </citation>
    <scope>NUCLEOTIDE SEQUENCE [LARGE SCALE GENOMIC DNA]</scope>
    <source>
        <strain evidence="4">Sxm20200214</strain>
        <tissue evidence="4">Leaf</tissue>
    </source>
</reference>
<gene>
    <name evidence="4" type="ORF">Bca52824_029280</name>
</gene>
<keyword evidence="2" id="KW-0732">Signal</keyword>
<feature type="signal peptide" evidence="2">
    <location>
        <begin position="1"/>
        <end position="27"/>
    </location>
</feature>
<evidence type="ECO:0000256" key="1">
    <source>
        <dbReference type="PROSITE-ProRule" id="PRU00290"/>
    </source>
</evidence>
<dbReference type="Pfam" id="PF00957">
    <property type="entry name" value="Synaptobrevin"/>
    <property type="match status" value="1"/>
</dbReference>
<feature type="chain" id="PRO_5036445388" description="V-SNARE coiled-coil homology domain-containing protein" evidence="2">
    <location>
        <begin position="28"/>
        <end position="81"/>
    </location>
</feature>
<accession>A0A8X8ARD8</accession>
<dbReference type="PROSITE" id="PS50892">
    <property type="entry name" value="V_SNARE"/>
    <property type="match status" value="1"/>
</dbReference>
<dbReference type="OrthoDB" id="248747at2759"/>
<evidence type="ECO:0000256" key="2">
    <source>
        <dbReference type="SAM" id="SignalP"/>
    </source>
</evidence>